<evidence type="ECO:0000256" key="1">
    <source>
        <dbReference type="ARBA" id="ARBA00004141"/>
    </source>
</evidence>
<dbReference type="AlphaFoldDB" id="A6GZH4"/>
<keyword evidence="8" id="KW-1185">Reference proteome</keyword>
<evidence type="ECO:0000256" key="5">
    <source>
        <dbReference type="ARBA" id="ARBA00023136"/>
    </source>
</evidence>
<feature type="transmembrane region" description="Helical" evidence="6">
    <location>
        <begin position="173"/>
        <end position="190"/>
    </location>
</feature>
<feature type="transmembrane region" description="Helical" evidence="6">
    <location>
        <begin position="211"/>
        <end position="240"/>
    </location>
</feature>
<dbReference type="EMBL" id="AM398681">
    <property type="protein sequence ID" value="CAL43497.1"/>
    <property type="molecule type" value="Genomic_DNA"/>
</dbReference>
<keyword evidence="2" id="KW-1003">Cell membrane</keyword>
<feature type="transmembrane region" description="Helical" evidence="6">
    <location>
        <begin position="41"/>
        <end position="59"/>
    </location>
</feature>
<gene>
    <name evidence="7" type="ordered locus">FP1421</name>
</gene>
<dbReference type="GO" id="GO:0016020">
    <property type="term" value="C:membrane"/>
    <property type="evidence" value="ECO:0007669"/>
    <property type="project" value="UniProtKB-SubCell"/>
</dbReference>
<feature type="transmembrane region" description="Helical" evidence="6">
    <location>
        <begin position="110"/>
        <end position="128"/>
    </location>
</feature>
<dbReference type="GO" id="GO:0016765">
    <property type="term" value="F:transferase activity, transferring alkyl or aryl (other than methyl) groups"/>
    <property type="evidence" value="ECO:0007669"/>
    <property type="project" value="InterPro"/>
</dbReference>
<dbReference type="RefSeq" id="WP_011963542.1">
    <property type="nucleotide sequence ID" value="NC_009613.3"/>
</dbReference>
<dbReference type="OrthoDB" id="9811562at2"/>
<name>A6GZH4_FLAPJ</name>
<proteinExistence type="predicted"/>
<dbReference type="Proteomes" id="UP000006394">
    <property type="component" value="Chromosome"/>
</dbReference>
<evidence type="ECO:0000256" key="3">
    <source>
        <dbReference type="ARBA" id="ARBA00022692"/>
    </source>
</evidence>
<dbReference type="STRING" id="402612.FP1421"/>
<feature type="transmembrane region" description="Helical" evidence="6">
    <location>
        <begin position="140"/>
        <end position="161"/>
    </location>
</feature>
<dbReference type="EnsemblBacteria" id="CAL43497">
    <property type="protein sequence ID" value="CAL43497"/>
    <property type="gene ID" value="FP1421"/>
</dbReference>
<dbReference type="PANTHER" id="PTHR42723">
    <property type="entry name" value="CHLOROPHYLL SYNTHASE"/>
    <property type="match status" value="1"/>
</dbReference>
<dbReference type="Gene3D" id="1.20.120.1780">
    <property type="entry name" value="UbiA prenyltransferase"/>
    <property type="match status" value="1"/>
</dbReference>
<organism evidence="7 8">
    <name type="scientific">Flavobacterium psychrophilum (strain ATCC 49511 / DSM 21280 / CIP 103535 / JIP02/86)</name>
    <dbReference type="NCBI Taxonomy" id="402612"/>
    <lineage>
        <taxon>Bacteria</taxon>
        <taxon>Pseudomonadati</taxon>
        <taxon>Bacteroidota</taxon>
        <taxon>Flavobacteriia</taxon>
        <taxon>Flavobacteriales</taxon>
        <taxon>Flavobacteriaceae</taxon>
        <taxon>Flavobacterium</taxon>
    </lineage>
</organism>
<feature type="transmembrane region" description="Helical" evidence="6">
    <location>
        <begin position="12"/>
        <end position="29"/>
    </location>
</feature>
<evidence type="ECO:0000256" key="6">
    <source>
        <dbReference type="SAM" id="Phobius"/>
    </source>
</evidence>
<protein>
    <submittedName>
        <fullName evidence="7">Prenyltransferase family protein</fullName>
    </submittedName>
</protein>
<keyword evidence="3 6" id="KW-0812">Transmembrane</keyword>
<dbReference type="PANTHER" id="PTHR42723:SF1">
    <property type="entry name" value="CHLOROPHYLL SYNTHASE, CHLOROPLASTIC"/>
    <property type="match status" value="1"/>
</dbReference>
<keyword evidence="4 6" id="KW-1133">Transmembrane helix</keyword>
<comment type="subcellular location">
    <subcellularLocation>
        <location evidence="1">Membrane</location>
        <topology evidence="1">Multi-pass membrane protein</topology>
    </subcellularLocation>
</comment>
<keyword evidence="5 6" id="KW-0472">Membrane</keyword>
<feature type="transmembrane region" description="Helical" evidence="6">
    <location>
        <begin position="252"/>
        <end position="271"/>
    </location>
</feature>
<dbReference type="InterPro" id="IPR000537">
    <property type="entry name" value="UbiA_prenyltransferase"/>
</dbReference>
<dbReference type="InterPro" id="IPR044878">
    <property type="entry name" value="UbiA_sf"/>
</dbReference>
<sequence>MKYLKLIRYQNLIMIALMQLIVLFGFLKMQDIPLALALWQYYLLIISTVCIAAGGYIINDIMDQDADTENKPKKVIIGKTITEALAYNLYVLFTVIGVGIGFYLSRLIMRPNFVTVFILCAALLYIYATNLKQIMILKNVIVASLLAFSIIIIDLFMIFPATDITNKEQMRPVFSVLIDFATIAFILNFIREIVKDLEDTKGDKKQEIRTLPVVFGVSKTSKLVFILSFVPVLCILYYVYNYLFHLQYATGYIFLFLIGPLLYFMIKIWFAQTKKDFYYLSNVLKMVILFGIISIAVIGINMKYYVA</sequence>
<reference evidence="7 8" key="1">
    <citation type="journal article" date="2007" name="Nat. Biotechnol.">
        <title>Complete genome sequence of the fish pathogen Flavobacterium psychrophilum.</title>
        <authorList>
            <person name="Duchaud E."/>
            <person name="Boussaha M."/>
            <person name="Loux V."/>
            <person name="Bernardet J.F."/>
            <person name="Michel C."/>
            <person name="Kerouault B."/>
            <person name="Mondot S."/>
            <person name="Nicolas P."/>
            <person name="Bossy R."/>
            <person name="Caron C."/>
            <person name="Bessieres P."/>
            <person name="Gibrat J.F."/>
            <person name="Claverol S."/>
            <person name="Dumetz F."/>
            <person name="Le Henaff M."/>
            <person name="Benmansour A."/>
        </authorList>
    </citation>
    <scope>NUCLEOTIDE SEQUENCE [LARGE SCALE GENOMIC DNA]</scope>
    <source>
        <strain evidence="8">ATCC 49511 / DSM 21280 / CIP 103535 / JIP02/86</strain>
    </source>
</reference>
<feature type="transmembrane region" description="Helical" evidence="6">
    <location>
        <begin position="80"/>
        <end position="104"/>
    </location>
</feature>
<dbReference type="HOGENOM" id="CLU_073311_0_0_10"/>
<dbReference type="KEGG" id="fps:FP1421"/>
<dbReference type="NCBIfam" id="NF009512">
    <property type="entry name" value="PRK12872.1-1"/>
    <property type="match status" value="1"/>
</dbReference>
<dbReference type="GeneID" id="66552880"/>
<evidence type="ECO:0000256" key="2">
    <source>
        <dbReference type="ARBA" id="ARBA00022475"/>
    </source>
</evidence>
<dbReference type="Gene3D" id="1.10.357.140">
    <property type="entry name" value="UbiA prenyltransferase"/>
    <property type="match status" value="1"/>
</dbReference>
<accession>A6GZH4</accession>
<dbReference type="eggNOG" id="COG0382">
    <property type="taxonomic scope" value="Bacteria"/>
</dbReference>
<dbReference type="InterPro" id="IPR050475">
    <property type="entry name" value="Prenyltransferase_related"/>
</dbReference>
<dbReference type="CDD" id="cd13961">
    <property type="entry name" value="PT_UbiA_DGGGPS"/>
    <property type="match status" value="1"/>
</dbReference>
<dbReference type="PATRIC" id="fig|402612.5.peg.1436"/>
<evidence type="ECO:0000313" key="8">
    <source>
        <dbReference type="Proteomes" id="UP000006394"/>
    </source>
</evidence>
<feature type="transmembrane region" description="Helical" evidence="6">
    <location>
        <begin position="283"/>
        <end position="306"/>
    </location>
</feature>
<evidence type="ECO:0000256" key="4">
    <source>
        <dbReference type="ARBA" id="ARBA00022989"/>
    </source>
</evidence>
<evidence type="ECO:0000313" key="7">
    <source>
        <dbReference type="EMBL" id="CAL43497.1"/>
    </source>
</evidence>
<dbReference type="Pfam" id="PF01040">
    <property type="entry name" value="UbiA"/>
    <property type="match status" value="1"/>
</dbReference>